<dbReference type="InParanoid" id="M4BEL5"/>
<evidence type="ECO:0000259" key="1">
    <source>
        <dbReference type="Pfam" id="PF03732"/>
    </source>
</evidence>
<dbReference type="Pfam" id="PF03732">
    <property type="entry name" value="Retrotrans_gag"/>
    <property type="match status" value="1"/>
</dbReference>
<accession>M4BEL5</accession>
<dbReference type="HOGENOM" id="CLU_1520680_0_0_1"/>
<evidence type="ECO:0000313" key="3">
    <source>
        <dbReference type="Proteomes" id="UP000011713"/>
    </source>
</evidence>
<organism evidence="2 3">
    <name type="scientific">Hyaloperonospora arabidopsidis (strain Emoy2)</name>
    <name type="common">Downy mildew agent</name>
    <name type="synonym">Peronospora arabidopsidis</name>
    <dbReference type="NCBI Taxonomy" id="559515"/>
    <lineage>
        <taxon>Eukaryota</taxon>
        <taxon>Sar</taxon>
        <taxon>Stramenopiles</taxon>
        <taxon>Oomycota</taxon>
        <taxon>Peronosporomycetes</taxon>
        <taxon>Peronosporales</taxon>
        <taxon>Peronosporaceae</taxon>
        <taxon>Hyaloperonospora</taxon>
    </lineage>
</organism>
<dbReference type="EnsemblProtists" id="HpaT804733">
    <property type="protein sequence ID" value="HpaP804733"/>
    <property type="gene ID" value="HpaG804733"/>
</dbReference>
<dbReference type="Proteomes" id="UP000011713">
    <property type="component" value="Unassembled WGS sequence"/>
</dbReference>
<dbReference type="InterPro" id="IPR005162">
    <property type="entry name" value="Retrotrans_gag_dom"/>
</dbReference>
<feature type="domain" description="Retrotransposon gag" evidence="1">
    <location>
        <begin position="15"/>
        <end position="76"/>
    </location>
</feature>
<dbReference type="AlphaFoldDB" id="M4BEL5"/>
<evidence type="ECO:0000313" key="2">
    <source>
        <dbReference type="EnsemblProtists" id="HpaP804733"/>
    </source>
</evidence>
<name>M4BEL5_HYAAE</name>
<reference evidence="3" key="1">
    <citation type="journal article" date="2010" name="Science">
        <title>Signatures of adaptation to obligate biotrophy in the Hyaloperonospora arabidopsidis genome.</title>
        <authorList>
            <person name="Baxter L."/>
            <person name="Tripathy S."/>
            <person name="Ishaque N."/>
            <person name="Boot N."/>
            <person name="Cabral A."/>
            <person name="Kemen E."/>
            <person name="Thines M."/>
            <person name="Ah-Fong A."/>
            <person name="Anderson R."/>
            <person name="Badejoko W."/>
            <person name="Bittner-Eddy P."/>
            <person name="Boore J.L."/>
            <person name="Chibucos M.C."/>
            <person name="Coates M."/>
            <person name="Dehal P."/>
            <person name="Delehaunty K."/>
            <person name="Dong S."/>
            <person name="Downton P."/>
            <person name="Dumas B."/>
            <person name="Fabro G."/>
            <person name="Fronick C."/>
            <person name="Fuerstenberg S.I."/>
            <person name="Fulton L."/>
            <person name="Gaulin E."/>
            <person name="Govers F."/>
            <person name="Hughes L."/>
            <person name="Humphray S."/>
            <person name="Jiang R.H."/>
            <person name="Judelson H."/>
            <person name="Kamoun S."/>
            <person name="Kyung K."/>
            <person name="Meijer H."/>
            <person name="Minx P."/>
            <person name="Morris P."/>
            <person name="Nelson J."/>
            <person name="Phuntumart V."/>
            <person name="Qutob D."/>
            <person name="Rehmany A."/>
            <person name="Rougon-Cardoso A."/>
            <person name="Ryden P."/>
            <person name="Torto-Alalibo T."/>
            <person name="Studholme D."/>
            <person name="Wang Y."/>
            <person name="Win J."/>
            <person name="Wood J."/>
            <person name="Clifton S.W."/>
            <person name="Rogers J."/>
            <person name="Van den Ackerveken G."/>
            <person name="Jones J.D."/>
            <person name="McDowell J.M."/>
            <person name="Beynon J."/>
            <person name="Tyler B.M."/>
        </authorList>
    </citation>
    <scope>NUCLEOTIDE SEQUENCE [LARGE SCALE GENOMIC DNA]</scope>
    <source>
        <strain evidence="3">Emoy2</strain>
    </source>
</reference>
<proteinExistence type="predicted"/>
<dbReference type="VEuPathDB" id="FungiDB:HpaG804733"/>
<keyword evidence="3" id="KW-1185">Reference proteome</keyword>
<protein>
    <recommendedName>
        <fullName evidence="1">Retrotransposon gag domain-containing protein</fullName>
    </recommendedName>
</protein>
<reference evidence="2" key="2">
    <citation type="submission" date="2015-06" db="UniProtKB">
        <authorList>
            <consortium name="EnsemblProtists"/>
        </authorList>
    </citation>
    <scope>IDENTIFICATION</scope>
    <source>
        <strain evidence="2">Emoy2</strain>
    </source>
</reference>
<sequence>MRSGLIKLDHQQVSLAISKLDGRAREWALTCITSVDLVFSTWESLKSQLVQVFSPPNQAYRVRSRFLSTRQEPKSFGFTPTFEEAVRIALNAEHNLSRLELAGMGTTLALREQTTRVLRTVIGRNRWTSAKDEGEVELQAAEQQRITAPGYESTLYPDPEVWHDTGKCRYPVKLNRA</sequence>
<dbReference type="EMBL" id="JH598180">
    <property type="status" value="NOT_ANNOTATED_CDS"/>
    <property type="molecule type" value="Genomic_DNA"/>
</dbReference>